<protein>
    <submittedName>
        <fullName evidence="7">CDP-glycerol glycerophosphotransferase family protein</fullName>
    </submittedName>
</protein>
<sequence>MIREAALTLYLTVARIIFHLFRIAPLQHKTVMLASFGDNIQAVASEVSAQTDSRILILKEPGCRHQFDDISDQNIIRFSPAQPGNWLRGLYHLATAEIVFVDNYHLLLASCDFRQEALCIQLWHANGAVKMFGLYDKTARDRPRSAVRRFKQVYSRFHKVVVSSDEMADIFKRAFNLSDANMLKTGVPRTDFYRFEQCVTRAQGNMKEALPQIHGKKVLLYAPTFRDDGFTLDKLPLDVKRMEAALGSEYHLLIQLHRTVELKDVQDTNFVTHASGEYDIASLLSITDILITDYSSIPFEFSMLKRPMIFFAYDLEQYERTRGIWFDYKKTMPGPVVETTDALIETIQQNRFDEAEVTVFDATWNKYADGQATSRLVKAIYKAD</sequence>
<dbReference type="Pfam" id="PF04464">
    <property type="entry name" value="Glyphos_transf"/>
    <property type="match status" value="1"/>
</dbReference>
<evidence type="ECO:0000256" key="6">
    <source>
        <dbReference type="ARBA" id="ARBA00023136"/>
    </source>
</evidence>
<evidence type="ECO:0000256" key="4">
    <source>
        <dbReference type="ARBA" id="ARBA00022679"/>
    </source>
</evidence>
<keyword evidence="3" id="KW-1003">Cell membrane</keyword>
<accession>A0ABV5Z2G2</accession>
<dbReference type="InterPro" id="IPR043148">
    <property type="entry name" value="TagF_C"/>
</dbReference>
<evidence type="ECO:0000313" key="8">
    <source>
        <dbReference type="Proteomes" id="UP001589740"/>
    </source>
</evidence>
<keyword evidence="5" id="KW-0777">Teichoic acid biosynthesis</keyword>
<dbReference type="RefSeq" id="WP_380569832.1">
    <property type="nucleotide sequence ID" value="NZ_JBHMAH010000010.1"/>
</dbReference>
<evidence type="ECO:0000256" key="5">
    <source>
        <dbReference type="ARBA" id="ARBA00022944"/>
    </source>
</evidence>
<keyword evidence="6" id="KW-0472">Membrane</keyword>
<gene>
    <name evidence="7" type="ORF">ACFFLE_03835</name>
</gene>
<dbReference type="InterPro" id="IPR007554">
    <property type="entry name" value="Glycerophosphate_synth"/>
</dbReference>
<comment type="subcellular location">
    <subcellularLocation>
        <location evidence="1">Cell membrane</location>
        <topology evidence="1">Peripheral membrane protein</topology>
    </subcellularLocation>
</comment>
<evidence type="ECO:0000256" key="2">
    <source>
        <dbReference type="ARBA" id="ARBA00010488"/>
    </source>
</evidence>
<dbReference type="Gene3D" id="3.40.50.11820">
    <property type="match status" value="1"/>
</dbReference>
<dbReference type="Proteomes" id="UP001589740">
    <property type="component" value="Unassembled WGS sequence"/>
</dbReference>
<reference evidence="7 8" key="1">
    <citation type="submission" date="2024-09" db="EMBL/GenBank/DDBJ databases">
        <authorList>
            <person name="Sun Q."/>
            <person name="Mori K."/>
        </authorList>
    </citation>
    <scope>NUCLEOTIDE SEQUENCE [LARGE SCALE GENOMIC DNA]</scope>
    <source>
        <strain evidence="7 8">JCM 12822</strain>
    </source>
</reference>
<comment type="similarity">
    <text evidence="2">Belongs to the CDP-glycerol glycerophosphotransferase family.</text>
</comment>
<name>A0ABV5Z2G2_9STAP</name>
<dbReference type="Gene3D" id="3.40.50.12580">
    <property type="match status" value="1"/>
</dbReference>
<keyword evidence="4" id="KW-0808">Transferase</keyword>
<evidence type="ECO:0000256" key="3">
    <source>
        <dbReference type="ARBA" id="ARBA00022475"/>
    </source>
</evidence>
<dbReference type="PANTHER" id="PTHR37316">
    <property type="entry name" value="TEICHOIC ACID GLYCEROL-PHOSPHATE PRIMASE"/>
    <property type="match status" value="1"/>
</dbReference>
<evidence type="ECO:0000313" key="7">
    <source>
        <dbReference type="EMBL" id="MFB9860236.1"/>
    </source>
</evidence>
<dbReference type="InterPro" id="IPR043149">
    <property type="entry name" value="TagF_N"/>
</dbReference>
<dbReference type="EMBL" id="JBHMAH010000010">
    <property type="protein sequence ID" value="MFB9860236.1"/>
    <property type="molecule type" value="Genomic_DNA"/>
</dbReference>
<dbReference type="PANTHER" id="PTHR37316:SF1">
    <property type="entry name" value="TEICHOIC ACID GLYCEROL-PHOSPHATE PRIMASE"/>
    <property type="match status" value="1"/>
</dbReference>
<dbReference type="InterPro" id="IPR051612">
    <property type="entry name" value="Teichoic_Acid_Biosynth"/>
</dbReference>
<evidence type="ECO:0000256" key="1">
    <source>
        <dbReference type="ARBA" id="ARBA00004202"/>
    </source>
</evidence>
<proteinExistence type="inferred from homology"/>
<keyword evidence="8" id="KW-1185">Reference proteome</keyword>
<dbReference type="SUPFAM" id="SSF53756">
    <property type="entry name" value="UDP-Glycosyltransferase/glycogen phosphorylase"/>
    <property type="match status" value="1"/>
</dbReference>
<organism evidence="7 8">
    <name type="scientific">Salinicoccus siamensis</name>
    <dbReference type="NCBI Taxonomy" id="381830"/>
    <lineage>
        <taxon>Bacteria</taxon>
        <taxon>Bacillati</taxon>
        <taxon>Bacillota</taxon>
        <taxon>Bacilli</taxon>
        <taxon>Bacillales</taxon>
        <taxon>Staphylococcaceae</taxon>
        <taxon>Salinicoccus</taxon>
    </lineage>
</organism>
<comment type="caution">
    <text evidence="7">The sequence shown here is derived from an EMBL/GenBank/DDBJ whole genome shotgun (WGS) entry which is preliminary data.</text>
</comment>